<protein>
    <submittedName>
        <fullName evidence="2">Uncharacterized protein</fullName>
    </submittedName>
</protein>
<gene>
    <name evidence="2" type="ORF">AF335_16200</name>
    <name evidence="1" type="ORF">FHS36_006722</name>
</gene>
<evidence type="ECO:0000313" key="2">
    <source>
        <dbReference type="EMBL" id="PNE33017.1"/>
    </source>
</evidence>
<evidence type="ECO:0000313" key="1">
    <source>
        <dbReference type="EMBL" id="MBB5123242.1"/>
    </source>
</evidence>
<dbReference type="AlphaFoldDB" id="A0A2N8NW60"/>
<evidence type="ECO:0000313" key="3">
    <source>
        <dbReference type="Proteomes" id="UP000235945"/>
    </source>
</evidence>
<dbReference type="EMBL" id="LGUI01000004">
    <property type="protein sequence ID" value="PNE33017.1"/>
    <property type="molecule type" value="Genomic_DNA"/>
</dbReference>
<dbReference type="InterPro" id="IPR013785">
    <property type="entry name" value="Aldolase_TIM"/>
</dbReference>
<keyword evidence="3" id="KW-1185">Reference proteome</keyword>
<name>A0A2N8NW60_STREU</name>
<dbReference type="EMBL" id="JACHJF010000053">
    <property type="protein sequence ID" value="MBB5123242.1"/>
    <property type="molecule type" value="Genomic_DNA"/>
</dbReference>
<reference evidence="1 4" key="3">
    <citation type="submission" date="2020-08" db="EMBL/GenBank/DDBJ databases">
        <title>Genomic Encyclopedia of Type Strains, Phase III (KMG-III): the genomes of soil and plant-associated and newly described type strains.</title>
        <authorList>
            <person name="Whitman W."/>
        </authorList>
    </citation>
    <scope>NUCLEOTIDE SEQUENCE [LARGE SCALE GENOMIC DNA]</scope>
    <source>
        <strain evidence="1 4">CECT 3259</strain>
    </source>
</reference>
<sequence>MGHAAARRLLGQLRWCGIDHRELTTRLEAEALKDLDESWHRLLDTLTLALETAAGARPDARTLDRLDFPDRPDQETP</sequence>
<comment type="caution">
    <text evidence="2">The sequence shown here is derived from an EMBL/GenBank/DDBJ whole genome shotgun (WGS) entry which is preliminary data.</text>
</comment>
<dbReference type="Gene3D" id="3.20.20.70">
    <property type="entry name" value="Aldolase class I"/>
    <property type="match status" value="1"/>
</dbReference>
<proteinExistence type="predicted"/>
<reference evidence="2" key="1">
    <citation type="submission" date="2015-07" db="EMBL/GenBank/DDBJ databases">
        <authorList>
            <person name="Noorani M."/>
        </authorList>
    </citation>
    <scope>NUCLEOTIDE SEQUENCE [LARGE SCALE GENOMIC DNA]</scope>
    <source>
        <strain evidence="2">ATCC 27428</strain>
    </source>
</reference>
<dbReference type="Proteomes" id="UP000235945">
    <property type="component" value="Unassembled WGS sequence"/>
</dbReference>
<evidence type="ECO:0000313" key="4">
    <source>
        <dbReference type="Proteomes" id="UP000528608"/>
    </source>
</evidence>
<dbReference type="Proteomes" id="UP000528608">
    <property type="component" value="Unassembled WGS sequence"/>
</dbReference>
<organism evidence="2 3">
    <name type="scientific">Streptomyces eurocidicus</name>
    <name type="common">Streptoverticillium eurocidicus</name>
    <dbReference type="NCBI Taxonomy" id="66423"/>
    <lineage>
        <taxon>Bacteria</taxon>
        <taxon>Bacillati</taxon>
        <taxon>Actinomycetota</taxon>
        <taxon>Actinomycetes</taxon>
        <taxon>Kitasatosporales</taxon>
        <taxon>Streptomycetaceae</taxon>
        <taxon>Streptomyces</taxon>
    </lineage>
</organism>
<accession>A0A2N8NW60</accession>
<reference evidence="3" key="2">
    <citation type="submission" date="2015-07" db="EMBL/GenBank/DDBJ databases">
        <authorList>
            <person name="Graham D.E."/>
            <person name="Giannone R.J."/>
            <person name="Gulvik C.A."/>
            <person name="Hettich R.L."/>
            <person name="Klingeman D.M."/>
            <person name="Mahan K.M."/>
            <person name="Parry R.J."/>
            <person name="Spain J.C."/>
        </authorList>
    </citation>
    <scope>NUCLEOTIDE SEQUENCE [LARGE SCALE GENOMIC DNA]</scope>
    <source>
        <strain evidence="3">ATCC 27428</strain>
    </source>
</reference>